<dbReference type="GO" id="GO:0006139">
    <property type="term" value="P:nucleobase-containing compound metabolic process"/>
    <property type="evidence" value="ECO:0007669"/>
    <property type="project" value="InterPro"/>
</dbReference>
<keyword evidence="1" id="KW-0808">Transferase</keyword>
<sequence>MTSQEKTEKHPFADIFNEDEADINFMLSKPVCFVVFGKPGVGKTTLAQQITQAWKCIRVEALPILEEQIASDTVTGAMLQSMLISGQSIPDELVTKLMLDKLNSSEVSHFDACRLQPLSSLPSDSGPEKSLCAPADVELGLWTYFPKTDYLSLE</sequence>
<dbReference type="Proteomes" id="UP000011080">
    <property type="component" value="Unassembled WGS sequence"/>
</dbReference>
<proteinExistence type="predicted"/>
<evidence type="ECO:0000256" key="1">
    <source>
        <dbReference type="ARBA" id="ARBA00022679"/>
    </source>
</evidence>
<dbReference type="Pfam" id="PF00406">
    <property type="entry name" value="ADK"/>
    <property type="match status" value="1"/>
</dbReference>
<dbReference type="PANTHER" id="PTHR23359">
    <property type="entry name" value="NUCLEOTIDE KINASE"/>
    <property type="match status" value="1"/>
</dbReference>
<keyword evidence="2" id="KW-0547">Nucleotide-binding</keyword>
<keyword evidence="3" id="KW-0418">Kinase</keyword>
<dbReference type="SUPFAM" id="SSF52540">
    <property type="entry name" value="P-loop containing nucleoside triphosphate hydrolases"/>
    <property type="match status" value="1"/>
</dbReference>
<reference evidence="4 5" key="1">
    <citation type="journal article" date="2012" name="Nat. Genet.">
        <title>The yak genome and adaptation to life at high altitude.</title>
        <authorList>
            <person name="Qiu Q."/>
            <person name="Zhang G."/>
            <person name="Ma T."/>
            <person name="Qian W."/>
            <person name="Wang J."/>
            <person name="Ye Z."/>
            <person name="Cao C."/>
            <person name="Hu Q."/>
            <person name="Kim J."/>
            <person name="Larkin D.M."/>
            <person name="Auvil L."/>
            <person name="Capitanu B."/>
            <person name="Ma J."/>
            <person name="Lewin H.A."/>
            <person name="Qian X."/>
            <person name="Lang Y."/>
            <person name="Zhou R."/>
            <person name="Wang L."/>
            <person name="Wang K."/>
            <person name="Xia J."/>
            <person name="Liao S."/>
            <person name="Pan S."/>
            <person name="Lu X."/>
            <person name="Hou H."/>
            <person name="Wang Y."/>
            <person name="Zang X."/>
            <person name="Yin Y."/>
            <person name="Ma H."/>
            <person name="Zhang J."/>
            <person name="Wang Z."/>
            <person name="Zhang Y."/>
            <person name="Zhang D."/>
            <person name="Yonezawa T."/>
            <person name="Hasegawa M."/>
            <person name="Zhong Y."/>
            <person name="Liu W."/>
            <person name="Zhang Y."/>
            <person name="Huang Z."/>
            <person name="Zhang S."/>
            <person name="Long R."/>
            <person name="Yang H."/>
            <person name="Wang J."/>
            <person name="Lenstra J.A."/>
            <person name="Cooper D.N."/>
            <person name="Wu Y."/>
            <person name="Wang J."/>
            <person name="Shi P."/>
            <person name="Wang J."/>
            <person name="Liu J."/>
        </authorList>
    </citation>
    <scope>NUCLEOTIDE SEQUENCE [LARGE SCALE GENOMIC DNA]</scope>
    <source>
        <strain evidence="5">yakQH1</strain>
    </source>
</reference>
<dbReference type="InterPro" id="IPR027417">
    <property type="entry name" value="P-loop_NTPase"/>
</dbReference>
<dbReference type="GO" id="GO:0019205">
    <property type="term" value="F:nucleobase-containing compound kinase activity"/>
    <property type="evidence" value="ECO:0007669"/>
    <property type="project" value="InterPro"/>
</dbReference>
<evidence type="ECO:0000313" key="4">
    <source>
        <dbReference type="EMBL" id="ELR44675.1"/>
    </source>
</evidence>
<accession>L8HK71</accession>
<dbReference type="EMBL" id="JH885827">
    <property type="protein sequence ID" value="ELR44675.1"/>
    <property type="molecule type" value="Genomic_DNA"/>
</dbReference>
<dbReference type="GO" id="GO:0005524">
    <property type="term" value="F:ATP binding"/>
    <property type="evidence" value="ECO:0007669"/>
    <property type="project" value="InterPro"/>
</dbReference>
<dbReference type="AlphaFoldDB" id="L8HK71"/>
<organism evidence="4 5">
    <name type="scientific">Bos mutus</name>
    <name type="common">wild yak</name>
    <dbReference type="NCBI Taxonomy" id="72004"/>
    <lineage>
        <taxon>Eukaryota</taxon>
        <taxon>Metazoa</taxon>
        <taxon>Chordata</taxon>
        <taxon>Craniata</taxon>
        <taxon>Vertebrata</taxon>
        <taxon>Euteleostomi</taxon>
        <taxon>Mammalia</taxon>
        <taxon>Eutheria</taxon>
        <taxon>Laurasiatheria</taxon>
        <taxon>Artiodactyla</taxon>
        <taxon>Ruminantia</taxon>
        <taxon>Pecora</taxon>
        <taxon>Bovidae</taxon>
        <taxon>Bovinae</taxon>
        <taxon>Bos</taxon>
    </lineage>
</organism>
<gene>
    <name evidence="4" type="ORF">M91_01312</name>
</gene>
<evidence type="ECO:0000313" key="5">
    <source>
        <dbReference type="Proteomes" id="UP000011080"/>
    </source>
</evidence>
<evidence type="ECO:0000256" key="2">
    <source>
        <dbReference type="ARBA" id="ARBA00022741"/>
    </source>
</evidence>
<protein>
    <submittedName>
        <fullName evidence="4">Uncharacterized protein</fullName>
    </submittedName>
</protein>
<dbReference type="Gene3D" id="3.40.50.300">
    <property type="entry name" value="P-loop containing nucleotide triphosphate hydrolases"/>
    <property type="match status" value="1"/>
</dbReference>
<dbReference type="InterPro" id="IPR000850">
    <property type="entry name" value="Adenylat/UMP-CMP_kin"/>
</dbReference>
<name>L8HK71_9CETA</name>
<evidence type="ECO:0000256" key="3">
    <source>
        <dbReference type="ARBA" id="ARBA00022777"/>
    </source>
</evidence>